<organism evidence="1 2">
    <name type="scientific">Candidatus Niyogibacteria bacterium RIFCSPLOWO2_01_FULL_45_48</name>
    <dbReference type="NCBI Taxonomy" id="1801724"/>
    <lineage>
        <taxon>Bacteria</taxon>
        <taxon>Candidatus Niyogiibacteriota</taxon>
    </lineage>
</organism>
<proteinExistence type="predicted"/>
<comment type="caution">
    <text evidence="1">The sequence shown here is derived from an EMBL/GenBank/DDBJ whole genome shotgun (WGS) entry which is preliminary data.</text>
</comment>
<accession>A0A1G2EY55</accession>
<name>A0A1G2EY55_9BACT</name>
<sequence length="128" mass="14353">MPVPEIVRLVSRELTALKPSIEERLTALAKKDALLPQSLETARTDAEKSFVIRAVSAIDREVGILELTIVLTTSRVLGFMVSGDDKESAERIKKSVEKETESMREFLKERITATLPHYSEIRYGPGPR</sequence>
<dbReference type="EMBL" id="MHMQ01000023">
    <property type="protein sequence ID" value="OGZ30281.1"/>
    <property type="molecule type" value="Genomic_DNA"/>
</dbReference>
<reference evidence="1 2" key="1">
    <citation type="journal article" date="2016" name="Nat. Commun.">
        <title>Thousands of microbial genomes shed light on interconnected biogeochemical processes in an aquifer system.</title>
        <authorList>
            <person name="Anantharaman K."/>
            <person name="Brown C.T."/>
            <person name="Hug L.A."/>
            <person name="Sharon I."/>
            <person name="Castelle C.J."/>
            <person name="Probst A.J."/>
            <person name="Thomas B.C."/>
            <person name="Singh A."/>
            <person name="Wilkins M.J."/>
            <person name="Karaoz U."/>
            <person name="Brodie E.L."/>
            <person name="Williams K.H."/>
            <person name="Hubbard S.S."/>
            <person name="Banfield J.F."/>
        </authorList>
    </citation>
    <scope>NUCLEOTIDE SEQUENCE [LARGE SCALE GENOMIC DNA]</scope>
</reference>
<evidence type="ECO:0000313" key="2">
    <source>
        <dbReference type="Proteomes" id="UP000177486"/>
    </source>
</evidence>
<gene>
    <name evidence="1" type="ORF">A2931_04095</name>
</gene>
<dbReference type="Proteomes" id="UP000177486">
    <property type="component" value="Unassembled WGS sequence"/>
</dbReference>
<protein>
    <submittedName>
        <fullName evidence="1">Uncharacterized protein</fullName>
    </submittedName>
</protein>
<evidence type="ECO:0000313" key="1">
    <source>
        <dbReference type="EMBL" id="OGZ30281.1"/>
    </source>
</evidence>
<dbReference type="AlphaFoldDB" id="A0A1G2EY55"/>